<evidence type="ECO:0000313" key="4">
    <source>
        <dbReference type="Proteomes" id="UP000467252"/>
    </source>
</evidence>
<sequence>MDLFVRESGPVDAPAIVFLHGGLMSGWTWAPVVERLPRYRCLVPDLPQYGKSVDLGPFEMARAADAVAELIRTRTSTGRAHVVGFSLGAQVGLQLLATQPQTVDRAVFTSTFVNTMPAVHLARRLAGLFARTTVFRWALISRYWDAHDAAQNEGYRRDARLNSGRQFAHIAVASAGFTVPLGLEKAFAPALFVTGDKELRLLRRWAAVLTRSMPNAVDRLAAGMGHNWPLRNPDLFSHVVDAWLTQTALPAEIGPASPQQPVGDYAGSRTGRPAAR</sequence>
<dbReference type="PANTHER" id="PTHR43798:SF33">
    <property type="entry name" value="HYDROLASE, PUTATIVE (AFU_ORTHOLOGUE AFUA_2G14860)-RELATED"/>
    <property type="match status" value="1"/>
</dbReference>
<dbReference type="GO" id="GO:0016787">
    <property type="term" value="F:hydrolase activity"/>
    <property type="evidence" value="ECO:0007669"/>
    <property type="project" value="UniProtKB-KW"/>
</dbReference>
<evidence type="ECO:0000259" key="2">
    <source>
        <dbReference type="Pfam" id="PF00561"/>
    </source>
</evidence>
<keyword evidence="4" id="KW-1185">Reference proteome</keyword>
<dbReference type="Pfam" id="PF00561">
    <property type="entry name" value="Abhydrolase_1"/>
    <property type="match status" value="1"/>
</dbReference>
<proteinExistence type="predicted"/>
<accession>A0A7I7UHC3</accession>
<dbReference type="GO" id="GO:0016020">
    <property type="term" value="C:membrane"/>
    <property type="evidence" value="ECO:0007669"/>
    <property type="project" value="TreeGrafter"/>
</dbReference>
<dbReference type="InterPro" id="IPR000073">
    <property type="entry name" value="AB_hydrolase_1"/>
</dbReference>
<gene>
    <name evidence="3" type="ORF">MPUL_18250</name>
</gene>
<dbReference type="AlphaFoldDB" id="A0A7I7UHC3"/>
<dbReference type="RefSeq" id="WP_163899549.1">
    <property type="nucleotide sequence ID" value="NZ_AP022599.1"/>
</dbReference>
<dbReference type="InterPro" id="IPR029058">
    <property type="entry name" value="AB_hydrolase_fold"/>
</dbReference>
<feature type="domain" description="AB hydrolase-1" evidence="2">
    <location>
        <begin position="14"/>
        <end position="173"/>
    </location>
</feature>
<dbReference type="InterPro" id="IPR050266">
    <property type="entry name" value="AB_hydrolase_sf"/>
</dbReference>
<organism evidence="3 4">
    <name type="scientific">Mycolicibacterium pulveris</name>
    <name type="common">Mycobacterium pulveris</name>
    <dbReference type="NCBI Taxonomy" id="36813"/>
    <lineage>
        <taxon>Bacteria</taxon>
        <taxon>Bacillati</taxon>
        <taxon>Actinomycetota</taxon>
        <taxon>Actinomycetes</taxon>
        <taxon>Mycobacteriales</taxon>
        <taxon>Mycobacteriaceae</taxon>
        <taxon>Mycolicibacterium</taxon>
    </lineage>
</organism>
<dbReference type="Gene3D" id="3.40.50.1820">
    <property type="entry name" value="alpha/beta hydrolase"/>
    <property type="match status" value="1"/>
</dbReference>
<evidence type="ECO:0000256" key="1">
    <source>
        <dbReference type="SAM" id="MobiDB-lite"/>
    </source>
</evidence>
<name>A0A7I7UHC3_MYCPV</name>
<dbReference type="SUPFAM" id="SSF53474">
    <property type="entry name" value="alpha/beta-Hydrolases"/>
    <property type="match status" value="1"/>
</dbReference>
<dbReference type="EMBL" id="AP022599">
    <property type="protein sequence ID" value="BBY80667.1"/>
    <property type="molecule type" value="Genomic_DNA"/>
</dbReference>
<feature type="region of interest" description="Disordered" evidence="1">
    <location>
        <begin position="251"/>
        <end position="276"/>
    </location>
</feature>
<reference evidence="3 4" key="1">
    <citation type="journal article" date="2019" name="Emerg. Microbes Infect.">
        <title>Comprehensive subspecies identification of 175 nontuberculous mycobacteria species based on 7547 genomic profiles.</title>
        <authorList>
            <person name="Matsumoto Y."/>
            <person name="Kinjo T."/>
            <person name="Motooka D."/>
            <person name="Nabeya D."/>
            <person name="Jung N."/>
            <person name="Uechi K."/>
            <person name="Horii T."/>
            <person name="Iida T."/>
            <person name="Fujita J."/>
            <person name="Nakamura S."/>
        </authorList>
    </citation>
    <scope>NUCLEOTIDE SEQUENCE [LARGE SCALE GENOMIC DNA]</scope>
    <source>
        <strain evidence="3 4">JCM 6370</strain>
    </source>
</reference>
<dbReference type="Proteomes" id="UP000467252">
    <property type="component" value="Chromosome"/>
</dbReference>
<evidence type="ECO:0000313" key="3">
    <source>
        <dbReference type="EMBL" id="BBY80667.1"/>
    </source>
</evidence>
<dbReference type="PANTHER" id="PTHR43798">
    <property type="entry name" value="MONOACYLGLYCEROL LIPASE"/>
    <property type="match status" value="1"/>
</dbReference>
<protein>
    <submittedName>
        <fullName evidence="3">Alpha/beta hydrolase</fullName>
    </submittedName>
</protein>
<keyword evidence="3" id="KW-0378">Hydrolase</keyword>